<protein>
    <submittedName>
        <fullName evidence="1">Uncharacterized protein</fullName>
    </submittedName>
</protein>
<dbReference type="EMBL" id="VZOK01000015">
    <property type="protein sequence ID" value="KAB0638311.1"/>
    <property type="molecule type" value="Genomic_DNA"/>
</dbReference>
<evidence type="ECO:0000313" key="1">
    <source>
        <dbReference type="EMBL" id="KAB0638311.1"/>
    </source>
</evidence>
<dbReference type="Proteomes" id="UP000473470">
    <property type="component" value="Unassembled WGS sequence"/>
</dbReference>
<gene>
    <name evidence="1" type="ORF">F7R25_12810</name>
</gene>
<dbReference type="AlphaFoldDB" id="A0A6L3N0P0"/>
<evidence type="ECO:0000313" key="2">
    <source>
        <dbReference type="Proteomes" id="UP000473470"/>
    </source>
</evidence>
<organism evidence="1 2">
    <name type="scientific">Burkholderia stagnalis</name>
    <dbReference type="NCBI Taxonomy" id="1503054"/>
    <lineage>
        <taxon>Bacteria</taxon>
        <taxon>Pseudomonadati</taxon>
        <taxon>Pseudomonadota</taxon>
        <taxon>Betaproteobacteria</taxon>
        <taxon>Burkholderiales</taxon>
        <taxon>Burkholderiaceae</taxon>
        <taxon>Burkholderia</taxon>
        <taxon>Burkholderia cepacia complex</taxon>
    </lineage>
</organism>
<reference evidence="1 2" key="1">
    <citation type="submission" date="2019-09" db="EMBL/GenBank/DDBJ databases">
        <title>Draft genome sequences of 48 bacterial type strains from the CCUG.</title>
        <authorList>
            <person name="Tunovic T."/>
            <person name="Pineiro-Iglesias B."/>
            <person name="Unosson C."/>
            <person name="Inganas E."/>
            <person name="Ohlen M."/>
            <person name="Cardew S."/>
            <person name="Jensie-Markopoulos S."/>
            <person name="Salva-Serra F."/>
            <person name="Jaen-Luchoro D."/>
            <person name="Karlsson R."/>
            <person name="Svensson-Stadler L."/>
            <person name="Chun J."/>
            <person name="Moore E."/>
        </authorList>
    </citation>
    <scope>NUCLEOTIDE SEQUENCE [LARGE SCALE GENOMIC DNA]</scope>
    <source>
        <strain evidence="1 2">CCUG 65686</strain>
    </source>
</reference>
<dbReference type="RefSeq" id="WP_081059789.1">
    <property type="nucleotide sequence ID" value="NZ_CABVPM010000032.1"/>
</dbReference>
<proteinExistence type="predicted"/>
<accession>A0A6L3N0P0</accession>
<sequence>MEVLNTVIGLRERFIPATFNLDEQAQENASKRASAGAQIGAAAVTHARSFPGASNVELIVWFGRCSTSPNYRIIAALSRETAYHADAKDV</sequence>
<comment type="caution">
    <text evidence="1">The sequence shown here is derived from an EMBL/GenBank/DDBJ whole genome shotgun (WGS) entry which is preliminary data.</text>
</comment>
<name>A0A6L3N0P0_9BURK</name>